<dbReference type="Proteomes" id="UP000572212">
    <property type="component" value="Unassembled WGS sequence"/>
</dbReference>
<keyword evidence="2" id="KW-1185">Reference proteome</keyword>
<dbReference type="InterPro" id="IPR036291">
    <property type="entry name" value="NAD(P)-bd_dom_sf"/>
</dbReference>
<evidence type="ECO:0000313" key="1">
    <source>
        <dbReference type="EMBL" id="MBB6513521.1"/>
    </source>
</evidence>
<organism evidence="1 2">
    <name type="scientific">Gracilibacillus halotolerans</name>
    <dbReference type="NCBI Taxonomy" id="74386"/>
    <lineage>
        <taxon>Bacteria</taxon>
        <taxon>Bacillati</taxon>
        <taxon>Bacillota</taxon>
        <taxon>Bacilli</taxon>
        <taxon>Bacillales</taxon>
        <taxon>Bacillaceae</taxon>
        <taxon>Gracilibacillus</taxon>
    </lineage>
</organism>
<dbReference type="RefSeq" id="WP_184248855.1">
    <property type="nucleotide sequence ID" value="NZ_BAAACU010000005.1"/>
</dbReference>
<proteinExistence type="predicted"/>
<gene>
    <name evidence="1" type="ORF">GGQ92_002333</name>
</gene>
<reference evidence="1 2" key="1">
    <citation type="submission" date="2020-08" db="EMBL/GenBank/DDBJ databases">
        <title>Genomic Encyclopedia of Type Strains, Phase IV (KMG-IV): sequencing the most valuable type-strain genomes for metagenomic binning, comparative biology and taxonomic classification.</title>
        <authorList>
            <person name="Goeker M."/>
        </authorList>
    </citation>
    <scope>NUCLEOTIDE SEQUENCE [LARGE SCALE GENOMIC DNA]</scope>
    <source>
        <strain evidence="1 2">DSM 11805</strain>
    </source>
</reference>
<comment type="caution">
    <text evidence="1">The sequence shown here is derived from an EMBL/GenBank/DDBJ whole genome shotgun (WGS) entry which is preliminary data.</text>
</comment>
<dbReference type="Gene3D" id="3.40.50.720">
    <property type="entry name" value="NAD(P)-binding Rossmann-like Domain"/>
    <property type="match status" value="1"/>
</dbReference>
<dbReference type="AlphaFoldDB" id="A0A841RL82"/>
<evidence type="ECO:0000313" key="2">
    <source>
        <dbReference type="Proteomes" id="UP000572212"/>
    </source>
</evidence>
<protein>
    <submittedName>
        <fullName evidence="1">Putative dehydrogenase</fullName>
    </submittedName>
</protein>
<sequence>MRNLRLGIVGWNAEVKAYISFIEDGLIQEVQVVAIYIPDSRVMEEVQAYYPFIPVYRDYREMIRQQRVEAVLSFHPSLQYST</sequence>
<dbReference type="EMBL" id="JACHON010000013">
    <property type="protein sequence ID" value="MBB6513521.1"/>
    <property type="molecule type" value="Genomic_DNA"/>
</dbReference>
<name>A0A841RL82_9BACI</name>
<accession>A0A841RL82</accession>
<dbReference type="SUPFAM" id="SSF51735">
    <property type="entry name" value="NAD(P)-binding Rossmann-fold domains"/>
    <property type="match status" value="1"/>
</dbReference>